<evidence type="ECO:0000313" key="10">
    <source>
        <dbReference type="EMBL" id="SHI08194.1"/>
    </source>
</evidence>
<keyword evidence="3 5" id="KW-0378">Hydrolase</keyword>
<comment type="subunit">
    <text evidence="5">Heterooligomer composed of large and small subunits.</text>
</comment>
<feature type="domain" description="OB-fold nucleic acid binding" evidence="9">
    <location>
        <begin position="7"/>
        <end position="100"/>
    </location>
</feature>
<dbReference type="GO" id="GO:0008855">
    <property type="term" value="F:exodeoxyribonuclease VII activity"/>
    <property type="evidence" value="ECO:0007669"/>
    <property type="project" value="UniProtKB-UniRule"/>
</dbReference>
<evidence type="ECO:0000313" key="11">
    <source>
        <dbReference type="Proteomes" id="UP000183995"/>
    </source>
</evidence>
<dbReference type="HAMAP" id="MF_00378">
    <property type="entry name" value="Exonuc_7_L"/>
    <property type="match status" value="1"/>
</dbReference>
<dbReference type="InterPro" id="IPR020579">
    <property type="entry name" value="Exonuc_VII_lsu_C"/>
</dbReference>
<dbReference type="GO" id="GO:0009318">
    <property type="term" value="C:exodeoxyribonuclease VII complex"/>
    <property type="evidence" value="ECO:0007669"/>
    <property type="project" value="UniProtKB-UniRule"/>
</dbReference>
<comment type="similarity">
    <text evidence="5 7">Belongs to the XseA family.</text>
</comment>
<keyword evidence="4 5" id="KW-0269">Exonuclease</keyword>
<dbReference type="Proteomes" id="UP000183995">
    <property type="component" value="Unassembled WGS sequence"/>
</dbReference>
<evidence type="ECO:0000259" key="9">
    <source>
        <dbReference type="Pfam" id="PF13742"/>
    </source>
</evidence>
<dbReference type="GO" id="GO:0003723">
    <property type="term" value="F:RNA binding"/>
    <property type="evidence" value="ECO:0007669"/>
    <property type="project" value="UniProtKB-KW"/>
</dbReference>
<gene>
    <name evidence="5" type="primary">xseA</name>
    <name evidence="10" type="ORF">SAMN02745823_02330</name>
</gene>
<evidence type="ECO:0000256" key="5">
    <source>
        <dbReference type="HAMAP-Rule" id="MF_00378"/>
    </source>
</evidence>
<evidence type="ECO:0000256" key="1">
    <source>
        <dbReference type="ARBA" id="ARBA00022490"/>
    </source>
</evidence>
<reference evidence="10 11" key="1">
    <citation type="submission" date="2016-11" db="EMBL/GenBank/DDBJ databases">
        <authorList>
            <person name="Jaros S."/>
            <person name="Januszkiewicz K."/>
            <person name="Wedrychowicz H."/>
        </authorList>
    </citation>
    <scope>NUCLEOTIDE SEQUENCE [LARGE SCALE GENOMIC DNA]</scope>
    <source>
        <strain evidence="10 11">DSM 10068</strain>
    </source>
</reference>
<dbReference type="Pfam" id="PF02601">
    <property type="entry name" value="Exonuc_VII_L"/>
    <property type="match status" value="1"/>
</dbReference>
<dbReference type="EMBL" id="FQXV01000007">
    <property type="protein sequence ID" value="SHI08194.1"/>
    <property type="molecule type" value="Genomic_DNA"/>
</dbReference>
<comment type="function">
    <text evidence="5">Bidirectionally degrades single-stranded DNA into large acid-insoluble oligonucleotides, which are then degraded further into small acid-soluble oligonucleotides.</text>
</comment>
<dbReference type="STRING" id="1123282.SAMN02745823_02330"/>
<dbReference type="AlphaFoldDB" id="A0A1M5Y8P9"/>
<evidence type="ECO:0000256" key="6">
    <source>
        <dbReference type="PROSITE-ProRule" id="PRU00182"/>
    </source>
</evidence>
<name>A0A1M5Y8P9_9FIRM</name>
<dbReference type="PANTHER" id="PTHR30008">
    <property type="entry name" value="EXODEOXYRIBONUCLEASE 7 LARGE SUBUNIT"/>
    <property type="match status" value="1"/>
</dbReference>
<comment type="catalytic activity">
    <reaction evidence="5 7">
        <text>Exonucleolytic cleavage in either 5'- to 3'- or 3'- to 5'-direction to yield nucleoside 5'-phosphates.</text>
        <dbReference type="EC" id="3.1.11.6"/>
    </reaction>
</comment>
<accession>A0A1M5Y8P9</accession>
<evidence type="ECO:0000256" key="3">
    <source>
        <dbReference type="ARBA" id="ARBA00022801"/>
    </source>
</evidence>
<dbReference type="EC" id="3.1.11.6" evidence="5"/>
<dbReference type="RefSeq" id="WP_073079063.1">
    <property type="nucleotide sequence ID" value="NZ_FQXV01000007.1"/>
</dbReference>
<comment type="subcellular location">
    <subcellularLocation>
        <location evidence="5 7">Cytoplasm</location>
    </subcellularLocation>
</comment>
<dbReference type="InterPro" id="IPR025824">
    <property type="entry name" value="OB-fold_nuc-bd_dom"/>
</dbReference>
<dbReference type="GO" id="GO:0005737">
    <property type="term" value="C:cytoplasm"/>
    <property type="evidence" value="ECO:0007669"/>
    <property type="project" value="UniProtKB-SubCell"/>
</dbReference>
<dbReference type="OrthoDB" id="9802795at2"/>
<protein>
    <recommendedName>
        <fullName evidence="5">Exodeoxyribonuclease 7 large subunit</fullName>
        <ecNumber evidence="5">3.1.11.6</ecNumber>
    </recommendedName>
    <alternativeName>
        <fullName evidence="5">Exodeoxyribonuclease VII large subunit</fullName>
        <shortName evidence="5">Exonuclease VII large subunit</shortName>
    </alternativeName>
</protein>
<sequence>MNNRIFGVTELNEYIRDLLDIDPVLNGIYVKGELSNYKIYPSGHHYFTMKDAEGSLRCVMFKGSASKLRFRPENGMKAVAFGRIAVFPRDGVYQLYVNELTPDGVGDLYVAFEQLKEKLLKEGLFDSSHKKPIPRFPGRIAVITSSAGAAVRDIIRVLGKRWPLSKVVVLPVRVQGAEAPPEIVGAIRYANRHRIADVIITGRGGGSIEDLWAFNDERVARAIYDSEIPVISAVGHEPDVTIADFVADLRAATPSNAAELAVPDSADLREALLQLELRTGQALKRELKMLRQRLNELAQKRVLQSPKNYIDDKRMLVDFMSTRLNAAAAKKVTASREHYIRLAASLDAMSPLKVLGRGYAITRKEDGTVVKAASDVKSGDRITVRLRKDEVKATVE</sequence>
<dbReference type="PROSITE" id="PS50889">
    <property type="entry name" value="S4"/>
    <property type="match status" value="1"/>
</dbReference>
<dbReference type="CDD" id="cd04489">
    <property type="entry name" value="ExoVII_LU_OBF"/>
    <property type="match status" value="1"/>
</dbReference>
<keyword evidence="11" id="KW-1185">Reference proteome</keyword>
<proteinExistence type="inferred from homology"/>
<evidence type="ECO:0000256" key="2">
    <source>
        <dbReference type="ARBA" id="ARBA00022722"/>
    </source>
</evidence>
<feature type="domain" description="Exonuclease VII large subunit C-terminal" evidence="8">
    <location>
        <begin position="124"/>
        <end position="338"/>
    </location>
</feature>
<evidence type="ECO:0000256" key="4">
    <source>
        <dbReference type="ARBA" id="ARBA00022839"/>
    </source>
</evidence>
<dbReference type="InterPro" id="IPR003753">
    <property type="entry name" value="Exonuc_VII_L"/>
</dbReference>
<dbReference type="GO" id="GO:0006308">
    <property type="term" value="P:DNA catabolic process"/>
    <property type="evidence" value="ECO:0007669"/>
    <property type="project" value="UniProtKB-UniRule"/>
</dbReference>
<dbReference type="NCBIfam" id="TIGR00237">
    <property type="entry name" value="xseA"/>
    <property type="match status" value="1"/>
</dbReference>
<dbReference type="Pfam" id="PF13742">
    <property type="entry name" value="tRNA_anti_2"/>
    <property type="match status" value="1"/>
</dbReference>
<organism evidence="10 11">
    <name type="scientific">Sporobacter termitidis DSM 10068</name>
    <dbReference type="NCBI Taxonomy" id="1123282"/>
    <lineage>
        <taxon>Bacteria</taxon>
        <taxon>Bacillati</taxon>
        <taxon>Bacillota</taxon>
        <taxon>Clostridia</taxon>
        <taxon>Eubacteriales</taxon>
        <taxon>Oscillospiraceae</taxon>
        <taxon>Sporobacter</taxon>
    </lineage>
</organism>
<dbReference type="PANTHER" id="PTHR30008:SF0">
    <property type="entry name" value="EXODEOXYRIBONUCLEASE 7 LARGE SUBUNIT"/>
    <property type="match status" value="1"/>
</dbReference>
<keyword evidence="6" id="KW-0694">RNA-binding</keyword>
<keyword evidence="2 5" id="KW-0540">Nuclease</keyword>
<evidence type="ECO:0000256" key="7">
    <source>
        <dbReference type="RuleBase" id="RU004355"/>
    </source>
</evidence>
<evidence type="ECO:0000259" key="8">
    <source>
        <dbReference type="Pfam" id="PF02601"/>
    </source>
</evidence>
<keyword evidence="1 5" id="KW-0963">Cytoplasm</keyword>